<evidence type="ECO:0000313" key="2">
    <source>
        <dbReference type="Proteomes" id="UP000216433"/>
    </source>
</evidence>
<accession>A0A270N4B0</accession>
<dbReference type="Proteomes" id="UP000216433">
    <property type="component" value="Unassembled WGS sequence"/>
</dbReference>
<gene>
    <name evidence="1" type="ORF">CEK00_20525</name>
</gene>
<dbReference type="RefSeq" id="WP_095379345.1">
    <property type="nucleotide sequence ID" value="NZ_NJGC01000041.1"/>
</dbReference>
<dbReference type="EMBL" id="NJGC01000041">
    <property type="protein sequence ID" value="PAM66971.1"/>
    <property type="molecule type" value="Genomic_DNA"/>
</dbReference>
<sequence length="240" mass="26039">MTTTSTALLPLLQQALQDASVASRIDGNALLLDSGLRLTPHAMAAHARDNGGWQTSTVIESQHPLLFADGLFEYQHANGTDEQTSLLAGFQAWARVDLVTLQTAIGAEDPQALPMMGLTYPAGDEGREHERTVVLGPLAHYREHEVDASTCSEDDHGSCPCCLFTRSMDTFDELLKARPFLAIRLFASRDADGLCEADCRVNGHDFAAALPLLRAYAASWPQAGLEFRKQYVVIRTGSPG</sequence>
<dbReference type="InterPro" id="IPR045929">
    <property type="entry name" value="DUF6348"/>
</dbReference>
<dbReference type="AlphaFoldDB" id="A0A270N4B0"/>
<reference evidence="1 2" key="1">
    <citation type="submission" date="2017-06" db="EMBL/GenBank/DDBJ databases">
        <title>Genome sequencing and assembly of Stenotrophomonas maltophilia DF07.</title>
        <authorList>
            <person name="Iyer R."/>
        </authorList>
    </citation>
    <scope>NUCLEOTIDE SEQUENCE [LARGE SCALE GENOMIC DNA]</scope>
    <source>
        <strain evidence="1 2">DF07</strain>
    </source>
</reference>
<organism evidence="1 2">
    <name type="scientific">Stenotrophomonas maltophilia</name>
    <name type="common">Pseudomonas maltophilia</name>
    <name type="synonym">Xanthomonas maltophilia</name>
    <dbReference type="NCBI Taxonomy" id="40324"/>
    <lineage>
        <taxon>Bacteria</taxon>
        <taxon>Pseudomonadati</taxon>
        <taxon>Pseudomonadota</taxon>
        <taxon>Gammaproteobacteria</taxon>
        <taxon>Lysobacterales</taxon>
        <taxon>Lysobacteraceae</taxon>
        <taxon>Stenotrophomonas</taxon>
        <taxon>Stenotrophomonas maltophilia group</taxon>
    </lineage>
</organism>
<comment type="caution">
    <text evidence="1">The sequence shown here is derived from an EMBL/GenBank/DDBJ whole genome shotgun (WGS) entry which is preliminary data.</text>
</comment>
<evidence type="ECO:0000313" key="1">
    <source>
        <dbReference type="EMBL" id="PAM66971.1"/>
    </source>
</evidence>
<proteinExistence type="predicted"/>
<name>A0A270N4B0_STEMA</name>
<dbReference type="Pfam" id="PF19875">
    <property type="entry name" value="DUF6348"/>
    <property type="match status" value="1"/>
</dbReference>
<protein>
    <submittedName>
        <fullName evidence="1">Uncharacterized protein</fullName>
    </submittedName>
</protein>